<gene>
    <name evidence="1" type="ORF">RF11_15428</name>
</gene>
<name>A0A0C2MRQ3_THEKT</name>
<organism evidence="1 2">
    <name type="scientific">Thelohanellus kitauei</name>
    <name type="common">Myxosporean</name>
    <dbReference type="NCBI Taxonomy" id="669202"/>
    <lineage>
        <taxon>Eukaryota</taxon>
        <taxon>Metazoa</taxon>
        <taxon>Cnidaria</taxon>
        <taxon>Myxozoa</taxon>
        <taxon>Myxosporea</taxon>
        <taxon>Bivalvulida</taxon>
        <taxon>Platysporina</taxon>
        <taxon>Myxobolidae</taxon>
        <taxon>Thelohanellus</taxon>
    </lineage>
</organism>
<proteinExistence type="predicted"/>
<evidence type="ECO:0000313" key="1">
    <source>
        <dbReference type="EMBL" id="KII64427.1"/>
    </source>
</evidence>
<keyword evidence="2" id="KW-1185">Reference proteome</keyword>
<accession>A0A0C2MRQ3</accession>
<evidence type="ECO:0000313" key="2">
    <source>
        <dbReference type="Proteomes" id="UP000031668"/>
    </source>
</evidence>
<dbReference type="Proteomes" id="UP000031668">
    <property type="component" value="Unassembled WGS sequence"/>
</dbReference>
<sequence length="111" mass="13285">MNPFAKFDEFEKHISLAEDEELASVASDIKLMLKHSEIVMDAFRNSIEHQYLAITEYALLHRFQISTAYVLNTDFRILKNMKYKMRMRVLSLKEEPLCDWPKHLLKFYLNK</sequence>
<dbReference type="AlphaFoldDB" id="A0A0C2MRQ3"/>
<dbReference type="EMBL" id="JWZT01004268">
    <property type="protein sequence ID" value="KII64427.1"/>
    <property type="molecule type" value="Genomic_DNA"/>
</dbReference>
<protein>
    <submittedName>
        <fullName evidence="1">Uncharacterized protein</fullName>
    </submittedName>
</protein>
<comment type="caution">
    <text evidence="1">The sequence shown here is derived from an EMBL/GenBank/DDBJ whole genome shotgun (WGS) entry which is preliminary data.</text>
</comment>
<reference evidence="1 2" key="1">
    <citation type="journal article" date="2014" name="Genome Biol. Evol.">
        <title>The genome of the myxosporean Thelohanellus kitauei shows adaptations to nutrient acquisition within its fish host.</title>
        <authorList>
            <person name="Yang Y."/>
            <person name="Xiong J."/>
            <person name="Zhou Z."/>
            <person name="Huo F."/>
            <person name="Miao W."/>
            <person name="Ran C."/>
            <person name="Liu Y."/>
            <person name="Zhang J."/>
            <person name="Feng J."/>
            <person name="Wang M."/>
            <person name="Wang M."/>
            <person name="Wang L."/>
            <person name="Yao B."/>
        </authorList>
    </citation>
    <scope>NUCLEOTIDE SEQUENCE [LARGE SCALE GENOMIC DNA]</scope>
    <source>
        <strain evidence="1">Wuqing</strain>
    </source>
</reference>